<dbReference type="Proteomes" id="UP001055804">
    <property type="component" value="Unassembled WGS sequence"/>
</dbReference>
<reference evidence="2" key="1">
    <citation type="submission" date="2022-06" db="EMBL/GenBank/DDBJ databases">
        <title>Isolation and Genomics of Futiania mangrovii gen. nov., sp. nov., a Rare and Metabolically-versatile member in the Class Alphaproteobacteria.</title>
        <authorList>
            <person name="Liu L."/>
            <person name="Huang W.-C."/>
            <person name="Pan J."/>
            <person name="Li J."/>
            <person name="Huang Y."/>
            <person name="Du H."/>
            <person name="Liu Y."/>
            <person name="Li M."/>
        </authorList>
    </citation>
    <scope>NUCLEOTIDE SEQUENCE</scope>
    <source>
        <strain evidence="2">FT118</strain>
    </source>
</reference>
<accession>A0A9J6PNS6</accession>
<protein>
    <submittedName>
        <fullName evidence="2">Uncharacterized protein</fullName>
    </submittedName>
</protein>
<feature type="transmembrane region" description="Helical" evidence="1">
    <location>
        <begin position="25"/>
        <end position="45"/>
    </location>
</feature>
<keyword evidence="1" id="KW-0472">Membrane</keyword>
<keyword evidence="1" id="KW-1133">Transmembrane helix</keyword>
<organism evidence="2 3">
    <name type="scientific">Futiania mangrovi</name>
    <dbReference type="NCBI Taxonomy" id="2959716"/>
    <lineage>
        <taxon>Bacteria</taxon>
        <taxon>Pseudomonadati</taxon>
        <taxon>Pseudomonadota</taxon>
        <taxon>Alphaproteobacteria</taxon>
        <taxon>Futianiales</taxon>
        <taxon>Futianiaceae</taxon>
        <taxon>Futiania</taxon>
    </lineage>
</organism>
<dbReference type="EMBL" id="JAMZFT010000004">
    <property type="protein sequence ID" value="MCP1337738.1"/>
    <property type="molecule type" value="Genomic_DNA"/>
</dbReference>
<name>A0A9J6PNS6_9PROT</name>
<dbReference type="AlphaFoldDB" id="A0A9J6PNS6"/>
<keyword evidence="3" id="KW-1185">Reference proteome</keyword>
<comment type="caution">
    <text evidence="2">The sequence shown here is derived from an EMBL/GenBank/DDBJ whole genome shotgun (WGS) entry which is preliminary data.</text>
</comment>
<keyword evidence="1" id="KW-0812">Transmembrane</keyword>
<evidence type="ECO:0000313" key="2">
    <source>
        <dbReference type="EMBL" id="MCP1337738.1"/>
    </source>
</evidence>
<evidence type="ECO:0000256" key="1">
    <source>
        <dbReference type="SAM" id="Phobius"/>
    </source>
</evidence>
<dbReference type="RefSeq" id="WP_269333703.1">
    <property type="nucleotide sequence ID" value="NZ_JAMZFT010000004.1"/>
</dbReference>
<sequence>MLAPPVVSGGAIHVVMSAMGADPSIALFLSVVVGLLTLVLAFLLVRPSVLRIRRKKE</sequence>
<gene>
    <name evidence="2" type="ORF">NJQ99_15050</name>
</gene>
<proteinExistence type="predicted"/>
<evidence type="ECO:0000313" key="3">
    <source>
        <dbReference type="Proteomes" id="UP001055804"/>
    </source>
</evidence>